<proteinExistence type="predicted"/>
<gene>
    <name evidence="1" type="ORF">Golob_020932</name>
</gene>
<dbReference type="Proteomes" id="UP000593572">
    <property type="component" value="Unassembled WGS sequence"/>
</dbReference>
<keyword evidence="2" id="KW-1185">Reference proteome</keyword>
<protein>
    <submittedName>
        <fullName evidence="1">Uncharacterized protein</fullName>
    </submittedName>
</protein>
<evidence type="ECO:0000313" key="1">
    <source>
        <dbReference type="EMBL" id="MBA0549939.1"/>
    </source>
</evidence>
<evidence type="ECO:0000313" key="2">
    <source>
        <dbReference type="Proteomes" id="UP000593572"/>
    </source>
</evidence>
<name>A0A7J8LC35_9ROSI</name>
<comment type="caution">
    <text evidence="1">The sequence shown here is derived from an EMBL/GenBank/DDBJ whole genome shotgun (WGS) entry which is preliminary data.</text>
</comment>
<reference evidence="1 2" key="1">
    <citation type="journal article" date="2019" name="Genome Biol. Evol.">
        <title>Insights into the evolution of the New World diploid cottons (Gossypium, subgenus Houzingenia) based on genome sequencing.</title>
        <authorList>
            <person name="Grover C.E."/>
            <person name="Arick M.A. 2nd"/>
            <person name="Thrash A."/>
            <person name="Conover J.L."/>
            <person name="Sanders W.S."/>
            <person name="Peterson D.G."/>
            <person name="Frelichowski J.E."/>
            <person name="Scheffler J.A."/>
            <person name="Scheffler B.E."/>
            <person name="Wendel J.F."/>
        </authorList>
    </citation>
    <scope>NUCLEOTIDE SEQUENCE [LARGE SCALE GENOMIC DNA]</scope>
    <source>
        <strain evidence="1">157</strain>
        <tissue evidence="1">Leaf</tissue>
    </source>
</reference>
<dbReference type="AlphaFoldDB" id="A0A7J8LC35"/>
<dbReference type="EMBL" id="JABEZX010000002">
    <property type="protein sequence ID" value="MBA0549939.1"/>
    <property type="molecule type" value="Genomic_DNA"/>
</dbReference>
<accession>A0A7J8LC35</accession>
<sequence length="91" mass="10783">MITLLPQSTMVNAVVDCRCPMMGVSFFTYRFCRLLQLEHFQLKLSIGNPDLEQQQSWSFKEFVKEDGFSSRKNMVKSKYNQMQNFSQWRAT</sequence>
<organism evidence="1 2">
    <name type="scientific">Gossypium lobatum</name>
    <dbReference type="NCBI Taxonomy" id="34289"/>
    <lineage>
        <taxon>Eukaryota</taxon>
        <taxon>Viridiplantae</taxon>
        <taxon>Streptophyta</taxon>
        <taxon>Embryophyta</taxon>
        <taxon>Tracheophyta</taxon>
        <taxon>Spermatophyta</taxon>
        <taxon>Magnoliopsida</taxon>
        <taxon>eudicotyledons</taxon>
        <taxon>Gunneridae</taxon>
        <taxon>Pentapetalae</taxon>
        <taxon>rosids</taxon>
        <taxon>malvids</taxon>
        <taxon>Malvales</taxon>
        <taxon>Malvaceae</taxon>
        <taxon>Malvoideae</taxon>
        <taxon>Gossypium</taxon>
    </lineage>
</organism>